<feature type="transmembrane region" description="Helical" evidence="1">
    <location>
        <begin position="208"/>
        <end position="230"/>
    </location>
</feature>
<feature type="transmembrane region" description="Helical" evidence="1">
    <location>
        <begin position="149"/>
        <end position="170"/>
    </location>
</feature>
<protein>
    <submittedName>
        <fullName evidence="3">Glycerophosphoryl diester phosphodiesterase</fullName>
        <ecNumber evidence="3">3.1.4.46</ecNumber>
    </submittedName>
</protein>
<evidence type="ECO:0000313" key="3">
    <source>
        <dbReference type="EMBL" id="AMV62449.1"/>
    </source>
</evidence>
<dbReference type="Pfam" id="PF03009">
    <property type="entry name" value="GDPD"/>
    <property type="match status" value="1"/>
</dbReference>
<sequence length="588" mass="67463">MKQFFFQDYRRLKQLVNYMINSDENLYYAVLTGLVGVVTSILIEHALFLSENFLLIPLKIVFAIVIIWGFFSGLLATLLMISGFQSKRPVNFGQLRHLIQRLFEKNWVMTVAYFFFYAVITIPLGGFGFSTVILAHIPTTIGFQNFVFANRWVMGSIFVVLYIGLCWVALRMILALPAMVSRECSLSEGIRTSWQLTKGRTVKMLWQILLTVVRVSIPIFVFGGLVLLGLAKWNQLLRSEQVGLILMIFAISFAELLYVVWFLLFSTGFLSELNKWVTDVNLPLTSVPVFKKSSHSYPKWDLKQIKQTGLSLLGLLLLITPSYAYFSIQKNDNHPLKVLTISHRGVSDGNGVQNTTMALRKTHRLHPDYIEMDVRETKDNQFVVMHDSNLAHLAGKNVMLSNLTLNQLTHITLHENGYHAKISSFSEYLKTAHQLHQRLIVEIKPSKGDSSNLVKLFNKRYGASLQKHGDKVHSLNATFMRQLKKKNPKLQTGIITPFNIAKIPNNSANFYSLEFHTLNRQFMQQAWAKHKQVFVWPTDGTSPMKRMLALRVDGIITNHLGRLQHVLKTQTRQELMQYEVLNNLIELW</sequence>
<feature type="transmembrane region" description="Helical" evidence="1">
    <location>
        <begin position="111"/>
        <end position="137"/>
    </location>
</feature>
<evidence type="ECO:0000259" key="2">
    <source>
        <dbReference type="PROSITE" id="PS51704"/>
    </source>
</evidence>
<keyword evidence="1" id="KW-0812">Transmembrane</keyword>
<dbReference type="EMBL" id="CP012288">
    <property type="protein sequence ID" value="AMV67686.1"/>
    <property type="molecule type" value="Genomic_DNA"/>
</dbReference>
<feature type="domain" description="GP-PDE" evidence="2">
    <location>
        <begin position="338"/>
        <end position="567"/>
    </location>
</feature>
<keyword evidence="1" id="KW-0472">Membrane</keyword>
<dbReference type="Proteomes" id="UP000076244">
    <property type="component" value="Chromosome"/>
</dbReference>
<organism evidence="3 6">
    <name type="scientific">Pediococcus damnosus</name>
    <dbReference type="NCBI Taxonomy" id="51663"/>
    <lineage>
        <taxon>Bacteria</taxon>
        <taxon>Bacillati</taxon>
        <taxon>Bacillota</taxon>
        <taxon>Bacilli</taxon>
        <taxon>Lactobacillales</taxon>
        <taxon>Lactobacillaceae</taxon>
        <taxon>Pediococcus</taxon>
    </lineage>
</organism>
<dbReference type="Pfam" id="PF10110">
    <property type="entry name" value="GPDPase_memb"/>
    <property type="match status" value="1"/>
</dbReference>
<dbReference type="InterPro" id="IPR017946">
    <property type="entry name" value="PLC-like_Pdiesterase_TIM-brl"/>
</dbReference>
<dbReference type="GeneID" id="57276015"/>
<dbReference type="PANTHER" id="PTHR46211:SF8">
    <property type="entry name" value="PHOSPHODIESTERASE"/>
    <property type="match status" value="1"/>
</dbReference>
<keyword evidence="1" id="KW-1133">Transmembrane helix</keyword>
<dbReference type="CDD" id="cd08579">
    <property type="entry name" value="GDPD_memb_like"/>
    <property type="match status" value="1"/>
</dbReference>
<keyword evidence="3" id="KW-0378">Hydrolase</keyword>
<dbReference type="GO" id="GO:0008889">
    <property type="term" value="F:glycerophosphodiester phosphodiesterase activity"/>
    <property type="evidence" value="ECO:0007669"/>
    <property type="project" value="UniProtKB-EC"/>
</dbReference>
<dbReference type="GO" id="GO:0006629">
    <property type="term" value="P:lipid metabolic process"/>
    <property type="evidence" value="ECO:0007669"/>
    <property type="project" value="InterPro"/>
</dbReference>
<evidence type="ECO:0000256" key="1">
    <source>
        <dbReference type="SAM" id="Phobius"/>
    </source>
</evidence>
<dbReference type="EMBL" id="CP012275">
    <property type="protein sequence ID" value="AMV62449.1"/>
    <property type="molecule type" value="Genomic_DNA"/>
</dbReference>
<feature type="transmembrane region" description="Helical" evidence="1">
    <location>
        <begin position="242"/>
        <end position="265"/>
    </location>
</feature>
<name>A0A0R2HKH7_9LACO</name>
<dbReference type="AlphaFoldDB" id="A0A0R2HKH7"/>
<dbReference type="Proteomes" id="UP000076405">
    <property type="component" value="Chromosome"/>
</dbReference>
<evidence type="ECO:0000313" key="4">
    <source>
        <dbReference type="EMBL" id="AMV67686.1"/>
    </source>
</evidence>
<dbReference type="OrthoDB" id="384721at2"/>
<gene>
    <name evidence="3" type="ORF">ADU70_0955</name>
    <name evidence="4" type="ORF">ADU72_1761</name>
</gene>
<dbReference type="EC" id="3.1.4.46" evidence="3"/>
<dbReference type="SUPFAM" id="SSF51695">
    <property type="entry name" value="PLC-like phosphodiesterases"/>
    <property type="match status" value="1"/>
</dbReference>
<dbReference type="InterPro" id="IPR030395">
    <property type="entry name" value="GP_PDE_dom"/>
</dbReference>
<keyword evidence="5" id="KW-1185">Reference proteome</keyword>
<dbReference type="InterPro" id="IPR018476">
    <property type="entry name" value="GlyceroP-diester-Pdiesterase_M"/>
</dbReference>
<proteinExistence type="predicted"/>
<feature type="transmembrane region" description="Helical" evidence="1">
    <location>
        <begin position="60"/>
        <end position="81"/>
    </location>
</feature>
<accession>A0A0R2HKH7</accession>
<dbReference type="Gene3D" id="3.20.20.190">
    <property type="entry name" value="Phosphatidylinositol (PI) phosphodiesterase"/>
    <property type="match status" value="1"/>
</dbReference>
<dbReference type="KEGG" id="pdm:ADU72_1761"/>
<dbReference type="PROSITE" id="PS51704">
    <property type="entry name" value="GP_PDE"/>
    <property type="match status" value="1"/>
</dbReference>
<evidence type="ECO:0000313" key="5">
    <source>
        <dbReference type="Proteomes" id="UP000076244"/>
    </source>
</evidence>
<evidence type="ECO:0000313" key="6">
    <source>
        <dbReference type="Proteomes" id="UP000076405"/>
    </source>
</evidence>
<feature type="transmembrane region" description="Helical" evidence="1">
    <location>
        <begin position="26"/>
        <end position="48"/>
    </location>
</feature>
<dbReference type="PANTHER" id="PTHR46211">
    <property type="entry name" value="GLYCEROPHOSPHORYL DIESTER PHOSPHODIESTERASE"/>
    <property type="match status" value="1"/>
</dbReference>
<reference evidence="5 6" key="1">
    <citation type="journal article" date="2016" name="PLoS ONE">
        <title>The Identification of Novel Diagnostic Marker Genes for the Detection of Beer Spoiling Pediococcus damnosus Strains Using the BlAst Diagnostic Gene findEr.</title>
        <authorList>
            <person name="Behr J."/>
            <person name="Geissler A.J."/>
            <person name="Schmid J."/>
            <person name="Zehe A."/>
            <person name="Vogel R.F."/>
        </authorList>
    </citation>
    <scope>NUCLEOTIDE SEQUENCE [LARGE SCALE GENOMIC DNA]</scope>
    <source>
        <strain evidence="3 6">TMW 2.1533</strain>
        <strain evidence="4 5">TMW 2.1535</strain>
    </source>
</reference>
<feature type="transmembrane region" description="Helical" evidence="1">
    <location>
        <begin position="309"/>
        <end position="326"/>
    </location>
</feature>
<dbReference type="RefSeq" id="WP_052694495.1">
    <property type="nucleotide sequence ID" value="NZ_BAAAXI010000182.1"/>
</dbReference>